<name>A0ABU2BZ24_9ACTN</name>
<feature type="region of interest" description="Disordered" evidence="1">
    <location>
        <begin position="1"/>
        <end position="25"/>
    </location>
</feature>
<organism evidence="3 4">
    <name type="scientific">Nocardioides marmoribigeumensis</name>
    <dbReference type="NCBI Taxonomy" id="433649"/>
    <lineage>
        <taxon>Bacteria</taxon>
        <taxon>Bacillati</taxon>
        <taxon>Actinomycetota</taxon>
        <taxon>Actinomycetes</taxon>
        <taxon>Propionibacteriales</taxon>
        <taxon>Nocardioidaceae</taxon>
        <taxon>Nocardioides</taxon>
    </lineage>
</organism>
<keyword evidence="4" id="KW-1185">Reference proteome</keyword>
<feature type="compositionally biased region" description="Low complexity" evidence="1">
    <location>
        <begin position="1"/>
        <end position="12"/>
    </location>
</feature>
<dbReference type="PANTHER" id="PTHR36151">
    <property type="entry name" value="BLR2777 PROTEIN"/>
    <property type="match status" value="1"/>
</dbReference>
<dbReference type="Proteomes" id="UP001183648">
    <property type="component" value="Unassembled WGS sequence"/>
</dbReference>
<feature type="domain" description="ER-bound oxygenase mpaB/mpaB'/Rubber oxygenase catalytic" evidence="2">
    <location>
        <begin position="34"/>
        <end position="269"/>
    </location>
</feature>
<dbReference type="Pfam" id="PF09995">
    <property type="entry name" value="MPAB_Lcp_cat"/>
    <property type="match status" value="1"/>
</dbReference>
<proteinExistence type="predicted"/>
<evidence type="ECO:0000256" key="1">
    <source>
        <dbReference type="SAM" id="MobiDB-lite"/>
    </source>
</evidence>
<comment type="caution">
    <text evidence="3">The sequence shown here is derived from an EMBL/GenBank/DDBJ whole genome shotgun (WGS) entry which is preliminary data.</text>
</comment>
<evidence type="ECO:0000259" key="2">
    <source>
        <dbReference type="Pfam" id="PF09995"/>
    </source>
</evidence>
<accession>A0ABU2BZ24</accession>
<gene>
    <name evidence="3" type="ORF">J2S63_003204</name>
</gene>
<dbReference type="InterPro" id="IPR018713">
    <property type="entry name" value="MPAB/Lcp_cat_dom"/>
</dbReference>
<reference evidence="3 4" key="1">
    <citation type="submission" date="2023-07" db="EMBL/GenBank/DDBJ databases">
        <title>Sequencing the genomes of 1000 actinobacteria strains.</title>
        <authorList>
            <person name="Klenk H.-P."/>
        </authorList>
    </citation>
    <scope>NUCLEOTIDE SEQUENCE [LARGE SCALE GENOMIC DNA]</scope>
    <source>
        <strain evidence="3 4">DSM 19426</strain>
    </source>
</reference>
<evidence type="ECO:0000313" key="3">
    <source>
        <dbReference type="EMBL" id="MDR7363651.1"/>
    </source>
</evidence>
<protein>
    <submittedName>
        <fullName evidence="3">Uncharacterized protein (DUF2236 family)</fullName>
    </submittedName>
</protein>
<evidence type="ECO:0000313" key="4">
    <source>
        <dbReference type="Proteomes" id="UP001183648"/>
    </source>
</evidence>
<dbReference type="RefSeq" id="WP_310304290.1">
    <property type="nucleotide sequence ID" value="NZ_BAAAPS010000003.1"/>
</dbReference>
<dbReference type="EMBL" id="JAVDYG010000001">
    <property type="protein sequence ID" value="MDR7363651.1"/>
    <property type="molecule type" value="Genomic_DNA"/>
</dbReference>
<dbReference type="PANTHER" id="PTHR36151:SF3">
    <property type="entry name" value="ER-BOUND OXYGENASE MPAB_MPAB'_RUBBER OXYGENASE CATALYTIC DOMAIN-CONTAINING PROTEIN"/>
    <property type="match status" value="1"/>
</dbReference>
<sequence>MTSAAAPTRPSSPAEPPSYAPRLGEPLGPDSLTWRTLGDWRLALVGMRAGVLQTMHPAIEKGVRDHSDYFKGPFDRIWRSVPQIVGVVYDADRLGVAAKVRDYHKPIKGSLDDGERYHALDPETYYWAHATFFEAQIAAMHFFGEELSDADKERLYQESVQWWSLYGMSMRPVPPDYAAFCDYWDRMCADVLEHNRFSRGTFKKRRGAFGPSPSRWVPGPVWRVASDAAYDAGVWMIRGTLPPALRERMGLEWSAADERRLRRIGFLTRHTIGRLPLRWRLAPQASSAYTREGVRPPGW</sequence>